<organism evidence="4 5">
    <name type="scientific">Flavobacterium sangjuense</name>
    <dbReference type="NCBI Taxonomy" id="2518177"/>
    <lineage>
        <taxon>Bacteria</taxon>
        <taxon>Pseudomonadati</taxon>
        <taxon>Bacteroidota</taxon>
        <taxon>Flavobacteriia</taxon>
        <taxon>Flavobacteriales</taxon>
        <taxon>Flavobacteriaceae</taxon>
        <taxon>Flavobacterium</taxon>
    </lineage>
</organism>
<protein>
    <submittedName>
        <fullName evidence="4">Epimerase family protein</fullName>
    </submittedName>
</protein>
<dbReference type="Proteomes" id="UP000296862">
    <property type="component" value="Chromosome"/>
</dbReference>
<dbReference type="EMBL" id="CP038810">
    <property type="protein sequence ID" value="QBZ98557.1"/>
    <property type="molecule type" value="Genomic_DNA"/>
</dbReference>
<dbReference type="KEGG" id="fsn:GS03_02065"/>
<dbReference type="Gene3D" id="3.40.50.720">
    <property type="entry name" value="NAD(P)-binding Rossmann-like Domain"/>
    <property type="match status" value="1"/>
</dbReference>
<gene>
    <name evidence="4" type="ORF">GS03_02065</name>
</gene>
<dbReference type="InterPro" id="IPR010099">
    <property type="entry name" value="SDR39U1"/>
</dbReference>
<dbReference type="Pfam" id="PF01370">
    <property type="entry name" value="Epimerase"/>
    <property type="match status" value="1"/>
</dbReference>
<feature type="domain" description="DUF1731" evidence="3">
    <location>
        <begin position="253"/>
        <end position="299"/>
    </location>
</feature>
<dbReference type="NCBIfam" id="TIGR01777">
    <property type="entry name" value="yfcH"/>
    <property type="match status" value="1"/>
</dbReference>
<evidence type="ECO:0000256" key="1">
    <source>
        <dbReference type="ARBA" id="ARBA00009353"/>
    </source>
</evidence>
<evidence type="ECO:0000313" key="4">
    <source>
        <dbReference type="EMBL" id="QBZ98557.1"/>
    </source>
</evidence>
<comment type="similarity">
    <text evidence="1">Belongs to the NAD(P)-dependent epimerase/dehydratase family. SDR39U1 subfamily.</text>
</comment>
<evidence type="ECO:0000313" key="5">
    <source>
        <dbReference type="Proteomes" id="UP000296862"/>
    </source>
</evidence>
<evidence type="ECO:0000259" key="3">
    <source>
        <dbReference type="Pfam" id="PF08338"/>
    </source>
</evidence>
<feature type="domain" description="NAD-dependent epimerase/dehydratase" evidence="2">
    <location>
        <begin position="3"/>
        <end position="224"/>
    </location>
</feature>
<dbReference type="PANTHER" id="PTHR11092">
    <property type="entry name" value="SUGAR NUCLEOTIDE EPIMERASE RELATED"/>
    <property type="match status" value="1"/>
</dbReference>
<dbReference type="OrthoDB" id="9801773at2"/>
<accession>A0A4P7PUA4</accession>
<dbReference type="PANTHER" id="PTHR11092:SF0">
    <property type="entry name" value="EPIMERASE FAMILY PROTEIN SDR39U1"/>
    <property type="match status" value="1"/>
</dbReference>
<dbReference type="Pfam" id="PF08338">
    <property type="entry name" value="DUF1731"/>
    <property type="match status" value="1"/>
</dbReference>
<keyword evidence="5" id="KW-1185">Reference proteome</keyword>
<dbReference type="InterPro" id="IPR001509">
    <property type="entry name" value="Epimerase_deHydtase"/>
</dbReference>
<proteinExistence type="inferred from homology"/>
<evidence type="ECO:0000259" key="2">
    <source>
        <dbReference type="Pfam" id="PF01370"/>
    </source>
</evidence>
<dbReference type="AlphaFoldDB" id="A0A4P7PUA4"/>
<dbReference type="InterPro" id="IPR036291">
    <property type="entry name" value="NAD(P)-bd_dom_sf"/>
</dbReference>
<dbReference type="RefSeq" id="WP_136152453.1">
    <property type="nucleotide sequence ID" value="NZ_CP038810.1"/>
</dbReference>
<reference evidence="4 5" key="1">
    <citation type="submission" date="2019-04" db="EMBL/GenBank/DDBJ databases">
        <title>Flavobacterium sp. GS03.</title>
        <authorList>
            <person name="Kim H."/>
        </authorList>
    </citation>
    <scope>NUCLEOTIDE SEQUENCE [LARGE SCALE GENOMIC DNA]</scope>
    <source>
        <strain evidence="4 5">GS03</strain>
    </source>
</reference>
<dbReference type="SUPFAM" id="SSF51735">
    <property type="entry name" value="NAD(P)-binding Rossmann-fold domains"/>
    <property type="match status" value="1"/>
</dbReference>
<sequence>MTILITGATGLIGNELVKLLLSKNHSVHFLTTSLSKIENKPNCQGFYWNPEQSKIDENCIYGVDVIVHLAGANIAKRWTNNYKQEIIESRTLSSELLYNLVKKKPNQVKQFISASGTAIYPESFDTVYDETATATEDSFLSNVVKKWEESASRFQVLGLKVCKLRTGIVLSNAGGALPEMVKPIKMGFGAAMGNGKQIQSWIHINDLVAMYLFAIENQIEGVYNAVTPHPISNQELTTVIAKTLKKPLFLPNIPQFVMKLLLGEMSYLLFSSKNLSAQKIMDNGFQFQFPEIKQAIADLYS</sequence>
<dbReference type="InterPro" id="IPR013549">
    <property type="entry name" value="DUF1731"/>
</dbReference>
<name>A0A4P7PUA4_9FLAO</name>